<protein>
    <submittedName>
        <fullName evidence="2">Uncharacterized protein</fullName>
    </submittedName>
</protein>
<dbReference type="EMBL" id="SUNJ01008925">
    <property type="protein sequence ID" value="TPP60823.1"/>
    <property type="molecule type" value="Genomic_DNA"/>
</dbReference>
<evidence type="ECO:0000313" key="3">
    <source>
        <dbReference type="Proteomes" id="UP000316759"/>
    </source>
</evidence>
<feature type="compositionally biased region" description="Basic and acidic residues" evidence="1">
    <location>
        <begin position="1"/>
        <end position="12"/>
    </location>
</feature>
<name>A0A504YI30_FASGI</name>
<proteinExistence type="predicted"/>
<reference evidence="2 3" key="1">
    <citation type="submission" date="2019-04" db="EMBL/GenBank/DDBJ databases">
        <title>Annotation for the trematode Fasciola gigantica.</title>
        <authorList>
            <person name="Choi Y.-J."/>
        </authorList>
    </citation>
    <scope>NUCLEOTIDE SEQUENCE [LARGE SCALE GENOMIC DNA]</scope>
    <source>
        <strain evidence="2">Uganda_cow_1</strain>
    </source>
</reference>
<accession>A0A504YI30</accession>
<sequence length="80" mass="9126">MLHYSNTEERVCTDSWTQDTPQPNNRPSTSAHKSEQLPQKAVGIRAKPNFPLTQLLRKVSKGFDELPTIDCMTKLRNVVM</sequence>
<evidence type="ECO:0000256" key="1">
    <source>
        <dbReference type="SAM" id="MobiDB-lite"/>
    </source>
</evidence>
<organism evidence="2 3">
    <name type="scientific">Fasciola gigantica</name>
    <name type="common">Giant liver fluke</name>
    <dbReference type="NCBI Taxonomy" id="46835"/>
    <lineage>
        <taxon>Eukaryota</taxon>
        <taxon>Metazoa</taxon>
        <taxon>Spiralia</taxon>
        <taxon>Lophotrochozoa</taxon>
        <taxon>Platyhelminthes</taxon>
        <taxon>Trematoda</taxon>
        <taxon>Digenea</taxon>
        <taxon>Plagiorchiida</taxon>
        <taxon>Echinostomata</taxon>
        <taxon>Echinostomatoidea</taxon>
        <taxon>Fasciolidae</taxon>
        <taxon>Fasciola</taxon>
    </lineage>
</organism>
<dbReference type="Proteomes" id="UP000316759">
    <property type="component" value="Unassembled WGS sequence"/>
</dbReference>
<feature type="compositionally biased region" description="Polar residues" evidence="1">
    <location>
        <begin position="14"/>
        <end position="31"/>
    </location>
</feature>
<keyword evidence="3" id="KW-1185">Reference proteome</keyword>
<feature type="region of interest" description="Disordered" evidence="1">
    <location>
        <begin position="1"/>
        <end position="41"/>
    </location>
</feature>
<dbReference type="AlphaFoldDB" id="A0A504YI30"/>
<comment type="caution">
    <text evidence="2">The sequence shown here is derived from an EMBL/GenBank/DDBJ whole genome shotgun (WGS) entry which is preliminary data.</text>
</comment>
<gene>
    <name evidence="2" type="ORF">FGIG_03885</name>
</gene>
<evidence type="ECO:0000313" key="2">
    <source>
        <dbReference type="EMBL" id="TPP60823.1"/>
    </source>
</evidence>